<reference evidence="2 3" key="1">
    <citation type="journal article" date="2019" name="Commun. Biol.">
        <title>The bagworm genome reveals a unique fibroin gene that provides high tensile strength.</title>
        <authorList>
            <person name="Kono N."/>
            <person name="Nakamura H."/>
            <person name="Ohtoshi R."/>
            <person name="Tomita M."/>
            <person name="Numata K."/>
            <person name="Arakawa K."/>
        </authorList>
    </citation>
    <scope>NUCLEOTIDE SEQUENCE [LARGE SCALE GENOMIC DNA]</scope>
</reference>
<gene>
    <name evidence="2" type="ORF">EVAR_92501_1</name>
</gene>
<accession>A0A4C1T632</accession>
<dbReference type="EMBL" id="BGZK01000038">
    <property type="protein sequence ID" value="GBP09969.1"/>
    <property type="molecule type" value="Genomic_DNA"/>
</dbReference>
<sequence>MVKFDRKAAYPPSAQARAAASRAKCLGWCGRASACLGARLLDRARLGPEPSVVGKLDALKGASEAIPKSSQISDVERHTETENAPTKSQLPEASIEEAPPQQQQDLASEASMPSPSEPARKKKRHNPKKTQPQEDSADIMLAEALECLQSLRPISPIHTLHLKTHSQRAKKI</sequence>
<keyword evidence="3" id="KW-1185">Reference proteome</keyword>
<proteinExistence type="predicted"/>
<name>A0A4C1T632_EUMVA</name>
<evidence type="ECO:0000313" key="2">
    <source>
        <dbReference type="EMBL" id="GBP09969.1"/>
    </source>
</evidence>
<comment type="caution">
    <text evidence="2">The sequence shown here is derived from an EMBL/GenBank/DDBJ whole genome shotgun (WGS) entry which is preliminary data.</text>
</comment>
<dbReference type="AlphaFoldDB" id="A0A4C1T632"/>
<protein>
    <submittedName>
        <fullName evidence="2">Uncharacterized protein</fullName>
    </submittedName>
</protein>
<organism evidence="2 3">
    <name type="scientific">Eumeta variegata</name>
    <name type="common">Bagworm moth</name>
    <name type="synonym">Eumeta japonica</name>
    <dbReference type="NCBI Taxonomy" id="151549"/>
    <lineage>
        <taxon>Eukaryota</taxon>
        <taxon>Metazoa</taxon>
        <taxon>Ecdysozoa</taxon>
        <taxon>Arthropoda</taxon>
        <taxon>Hexapoda</taxon>
        <taxon>Insecta</taxon>
        <taxon>Pterygota</taxon>
        <taxon>Neoptera</taxon>
        <taxon>Endopterygota</taxon>
        <taxon>Lepidoptera</taxon>
        <taxon>Glossata</taxon>
        <taxon>Ditrysia</taxon>
        <taxon>Tineoidea</taxon>
        <taxon>Psychidae</taxon>
        <taxon>Oiketicinae</taxon>
        <taxon>Eumeta</taxon>
    </lineage>
</organism>
<evidence type="ECO:0000256" key="1">
    <source>
        <dbReference type="SAM" id="MobiDB-lite"/>
    </source>
</evidence>
<dbReference type="OrthoDB" id="10051975at2759"/>
<evidence type="ECO:0000313" key="3">
    <source>
        <dbReference type="Proteomes" id="UP000299102"/>
    </source>
</evidence>
<feature type="compositionally biased region" description="Polar residues" evidence="1">
    <location>
        <begin position="82"/>
        <end position="91"/>
    </location>
</feature>
<dbReference type="Proteomes" id="UP000299102">
    <property type="component" value="Unassembled WGS sequence"/>
</dbReference>
<feature type="region of interest" description="Disordered" evidence="1">
    <location>
        <begin position="63"/>
        <end position="138"/>
    </location>
</feature>